<feature type="compositionally biased region" description="Acidic residues" evidence="9">
    <location>
        <begin position="289"/>
        <end position="298"/>
    </location>
</feature>
<dbReference type="InterPro" id="IPR007504">
    <property type="entry name" value="H/ACA_rnp_Gar1/Naf1"/>
</dbReference>
<feature type="region of interest" description="Disordered" evidence="9">
    <location>
        <begin position="395"/>
        <end position="453"/>
    </location>
</feature>
<dbReference type="GO" id="GO:0000493">
    <property type="term" value="P:box H/ACA snoRNP assembly"/>
    <property type="evidence" value="ECO:0007669"/>
    <property type="project" value="InterPro"/>
</dbReference>
<feature type="compositionally biased region" description="Acidic residues" evidence="9">
    <location>
        <begin position="96"/>
        <end position="125"/>
    </location>
</feature>
<feature type="compositionally biased region" description="Pro residues" evidence="9">
    <location>
        <begin position="441"/>
        <end position="453"/>
    </location>
</feature>
<comment type="subcellular location">
    <subcellularLocation>
        <location evidence="1">Nucleus</location>
    </subcellularLocation>
</comment>
<dbReference type="InterPro" id="IPR038664">
    <property type="entry name" value="Gar1/Naf1_Cbf5-bd_sf"/>
</dbReference>
<dbReference type="AlphaFoldDB" id="A0AAF0J6G8"/>
<comment type="similarity">
    <text evidence="2">Belongs to the NAF1 family.</text>
</comment>
<dbReference type="EMBL" id="CP119878">
    <property type="protein sequence ID" value="WFD35040.1"/>
    <property type="molecule type" value="Genomic_DNA"/>
</dbReference>
<protein>
    <recommendedName>
        <fullName evidence="3">H/ACA ribonucleoprotein complex non-core subunit NAF1</fullName>
    </recommendedName>
</protein>
<evidence type="ECO:0000256" key="6">
    <source>
        <dbReference type="ARBA" id="ARBA00022553"/>
    </source>
</evidence>
<dbReference type="GO" id="GO:0006364">
    <property type="term" value="P:rRNA processing"/>
    <property type="evidence" value="ECO:0007669"/>
    <property type="project" value="UniProtKB-KW"/>
</dbReference>
<evidence type="ECO:0000256" key="8">
    <source>
        <dbReference type="ARBA" id="ARBA00023242"/>
    </source>
</evidence>
<evidence type="ECO:0000256" key="9">
    <source>
        <dbReference type="SAM" id="MobiDB-lite"/>
    </source>
</evidence>
<evidence type="ECO:0000256" key="7">
    <source>
        <dbReference type="ARBA" id="ARBA00022884"/>
    </source>
</evidence>
<dbReference type="GO" id="GO:0001522">
    <property type="term" value="P:pseudouridine synthesis"/>
    <property type="evidence" value="ECO:0007669"/>
    <property type="project" value="InterPro"/>
</dbReference>
<evidence type="ECO:0000313" key="11">
    <source>
        <dbReference type="Proteomes" id="UP001219933"/>
    </source>
</evidence>
<keyword evidence="4" id="KW-0690">Ribosome biogenesis</keyword>
<evidence type="ECO:0000256" key="3">
    <source>
        <dbReference type="ARBA" id="ARBA00021438"/>
    </source>
</evidence>
<dbReference type="SUPFAM" id="SSF50447">
    <property type="entry name" value="Translation proteins"/>
    <property type="match status" value="1"/>
</dbReference>
<dbReference type="GO" id="GO:0003723">
    <property type="term" value="F:RNA binding"/>
    <property type="evidence" value="ECO:0007669"/>
    <property type="project" value="UniProtKB-KW"/>
</dbReference>
<keyword evidence="7" id="KW-0694">RNA-binding</keyword>
<evidence type="ECO:0000256" key="5">
    <source>
        <dbReference type="ARBA" id="ARBA00022552"/>
    </source>
</evidence>
<dbReference type="Pfam" id="PF04410">
    <property type="entry name" value="Gar1"/>
    <property type="match status" value="1"/>
</dbReference>
<feature type="compositionally biased region" description="Basic residues" evidence="9">
    <location>
        <begin position="333"/>
        <end position="347"/>
    </location>
</feature>
<dbReference type="InterPro" id="IPR040309">
    <property type="entry name" value="Naf1"/>
</dbReference>
<dbReference type="GO" id="GO:0005634">
    <property type="term" value="C:nucleus"/>
    <property type="evidence" value="ECO:0007669"/>
    <property type="project" value="UniProtKB-SubCell"/>
</dbReference>
<dbReference type="InterPro" id="IPR009000">
    <property type="entry name" value="Transl_B-barrel_sf"/>
</dbReference>
<dbReference type="GO" id="GO:0005732">
    <property type="term" value="C:sno(s)RNA-containing ribonucleoprotein complex"/>
    <property type="evidence" value="ECO:0007669"/>
    <property type="project" value="InterPro"/>
</dbReference>
<evidence type="ECO:0000256" key="4">
    <source>
        <dbReference type="ARBA" id="ARBA00022517"/>
    </source>
</evidence>
<evidence type="ECO:0000256" key="2">
    <source>
        <dbReference type="ARBA" id="ARBA00009801"/>
    </source>
</evidence>
<dbReference type="PANTHER" id="PTHR31633:SF1">
    <property type="entry name" value="H_ACA RIBONUCLEOPROTEIN COMPLEX NON-CORE SUBUNIT NAF1"/>
    <property type="match status" value="1"/>
</dbReference>
<accession>A0AAF0J6G8</accession>
<gene>
    <name evidence="10" type="ORF">MCUN1_001886</name>
</gene>
<sequence>MGLEQSKLRRASLQEKNEPAEAAQPDTQVPVEPSEEVKQVTADATPDNTEESPREMTLAEQRAYVQRLRQEKGEPVTAADFPPGVVPNEILHESLREEDDSDESDSDDSDSDDSDSDDSDSDNDSDVVVQPLPEAIEKDDDETDAPPTTKHETDDLFLPPPVTQLGPSEVVQLQPIGKVHSIVNQVVLVEQLPNIAESQPAFDVLDTESLLCFEDGRVLGLVYETFGSVQHPMYSIRFPPNEPIDRDVVQLERTVYYLPSSSTYVHAGAIRNKGSDASNMWDEEVAADELEYSDDEEEAAAKRAAKEQRQNRALADPENALLGPLGGYDETRKRKNVKTRGSARGKKPRGDGNISFSGPSAAAAPHINPRFASQWLPGMPYPYAMPPGFPMQMPSASQSMHYDPRSPSVVTPYAQQQFQQPMPPGMPMPQPQQQQQQQRPPANPHNGPTPPYP</sequence>
<evidence type="ECO:0000256" key="1">
    <source>
        <dbReference type="ARBA" id="ARBA00004123"/>
    </source>
</evidence>
<evidence type="ECO:0000313" key="10">
    <source>
        <dbReference type="EMBL" id="WFD35040.1"/>
    </source>
</evidence>
<reference evidence="10" key="1">
    <citation type="submission" date="2023-03" db="EMBL/GenBank/DDBJ databases">
        <title>Mating type loci evolution in Malassezia.</title>
        <authorList>
            <person name="Coelho M.A."/>
        </authorList>
    </citation>
    <scope>NUCLEOTIDE SEQUENCE</scope>
    <source>
        <strain evidence="10">CBS 11721</strain>
    </source>
</reference>
<proteinExistence type="inferred from homology"/>
<name>A0AAF0J6G8_9BASI</name>
<dbReference type="Gene3D" id="2.40.10.230">
    <property type="entry name" value="Probable tRNA pseudouridine synthase domain"/>
    <property type="match status" value="1"/>
</dbReference>
<keyword evidence="5" id="KW-0698">rRNA processing</keyword>
<feature type="region of interest" description="Disordered" evidence="9">
    <location>
        <begin position="1"/>
        <end position="163"/>
    </location>
</feature>
<dbReference type="Proteomes" id="UP001219933">
    <property type="component" value="Chromosome 2"/>
</dbReference>
<organism evidence="10 11">
    <name type="scientific">Malassezia cuniculi</name>
    <dbReference type="NCBI Taxonomy" id="948313"/>
    <lineage>
        <taxon>Eukaryota</taxon>
        <taxon>Fungi</taxon>
        <taxon>Dikarya</taxon>
        <taxon>Basidiomycota</taxon>
        <taxon>Ustilaginomycotina</taxon>
        <taxon>Malasseziomycetes</taxon>
        <taxon>Malasseziales</taxon>
        <taxon>Malasseziaceae</taxon>
        <taxon>Malassezia</taxon>
    </lineage>
</organism>
<feature type="compositionally biased region" description="Basic and acidic residues" evidence="9">
    <location>
        <begin position="299"/>
        <end position="310"/>
    </location>
</feature>
<feature type="compositionally biased region" description="Low complexity" evidence="9">
    <location>
        <begin position="431"/>
        <end position="440"/>
    </location>
</feature>
<feature type="compositionally biased region" description="Pro residues" evidence="9">
    <location>
        <begin position="421"/>
        <end position="430"/>
    </location>
</feature>
<keyword evidence="6" id="KW-0597">Phosphoprotein</keyword>
<feature type="region of interest" description="Disordered" evidence="9">
    <location>
        <begin position="289"/>
        <end position="361"/>
    </location>
</feature>
<keyword evidence="8" id="KW-0539">Nucleus</keyword>
<dbReference type="PANTHER" id="PTHR31633">
    <property type="entry name" value="H/ACA RIBONUCLEOPROTEIN COMPLEX NON-CORE SUBUNIT NAF1"/>
    <property type="match status" value="1"/>
</dbReference>
<keyword evidence="11" id="KW-1185">Reference proteome</keyword>